<keyword evidence="1" id="KW-0812">Transmembrane</keyword>
<evidence type="ECO:0000313" key="2">
    <source>
        <dbReference type="EMBL" id="KTB43612.1"/>
    </source>
</evidence>
<feature type="transmembrane region" description="Helical" evidence="1">
    <location>
        <begin position="159"/>
        <end position="176"/>
    </location>
</feature>
<dbReference type="Proteomes" id="UP000054988">
    <property type="component" value="Unassembled WGS sequence"/>
</dbReference>
<dbReference type="EMBL" id="LATX01001127">
    <property type="protein sequence ID" value="KTB43612.1"/>
    <property type="molecule type" value="Genomic_DNA"/>
</dbReference>
<protein>
    <submittedName>
        <fullName evidence="2">Uncharacterized protein</fullName>
    </submittedName>
</protein>
<evidence type="ECO:0000313" key="3">
    <source>
        <dbReference type="Proteomes" id="UP000054988"/>
    </source>
</evidence>
<dbReference type="AlphaFoldDB" id="A0A0W0G4W1"/>
<organism evidence="2 3">
    <name type="scientific">Moniliophthora roreri</name>
    <name type="common">Frosty pod rot fungus</name>
    <name type="synonym">Monilia roreri</name>
    <dbReference type="NCBI Taxonomy" id="221103"/>
    <lineage>
        <taxon>Eukaryota</taxon>
        <taxon>Fungi</taxon>
        <taxon>Dikarya</taxon>
        <taxon>Basidiomycota</taxon>
        <taxon>Agaricomycotina</taxon>
        <taxon>Agaricomycetes</taxon>
        <taxon>Agaricomycetidae</taxon>
        <taxon>Agaricales</taxon>
        <taxon>Marasmiineae</taxon>
        <taxon>Marasmiaceae</taxon>
        <taxon>Moniliophthora</taxon>
    </lineage>
</organism>
<comment type="caution">
    <text evidence="2">The sequence shown here is derived from an EMBL/GenBank/DDBJ whole genome shotgun (WGS) entry which is preliminary data.</text>
</comment>
<reference evidence="2 3" key="1">
    <citation type="submission" date="2015-12" db="EMBL/GenBank/DDBJ databases">
        <title>Draft genome sequence of Moniliophthora roreri, the causal agent of frosty pod rot of cacao.</title>
        <authorList>
            <person name="Aime M.C."/>
            <person name="Diaz-Valderrama J.R."/>
            <person name="Kijpornyongpan T."/>
            <person name="Phillips-Mora W."/>
        </authorList>
    </citation>
    <scope>NUCLEOTIDE SEQUENCE [LARGE SCALE GENOMIC DNA]</scope>
    <source>
        <strain evidence="2 3">MCA 2952</strain>
    </source>
</reference>
<evidence type="ECO:0000256" key="1">
    <source>
        <dbReference type="SAM" id="Phobius"/>
    </source>
</evidence>
<name>A0A0W0G4W1_MONRR</name>
<proteinExistence type="predicted"/>
<gene>
    <name evidence="2" type="ORF">WG66_3792</name>
</gene>
<sequence>MSSQAILDVYTVEYVVIYPIATLSVMYFTYGQDFKSSGSRQRIIERLTGRGIRSVVWDCHPPAMATHILQLKHQTALALGGRFVRNFDKYGGRPDDLYPGRIWWIMWRARVHNNPLSKYGSLASINRIILESGMIYPISIVVHLSTSVSVKTENIPVDLLPIIVLIAGIAPTLIVVRTSMGQSIVNEMQTTSETFTSVRISDRIGSHTIDEGRIVPSGNAVGQGQSTV</sequence>
<feature type="transmembrane region" description="Helical" evidence="1">
    <location>
        <begin position="128"/>
        <end position="147"/>
    </location>
</feature>
<feature type="transmembrane region" description="Helical" evidence="1">
    <location>
        <begin position="12"/>
        <end position="30"/>
    </location>
</feature>
<accession>A0A0W0G4W1</accession>
<keyword evidence="1" id="KW-1133">Transmembrane helix</keyword>
<keyword evidence="1" id="KW-0472">Membrane</keyword>